<dbReference type="AlphaFoldDB" id="A0A8X6GMY1"/>
<dbReference type="OrthoDB" id="9994380at2759"/>
<dbReference type="EMBL" id="BMAO01015934">
    <property type="protein sequence ID" value="GFR05285.1"/>
    <property type="molecule type" value="Genomic_DNA"/>
</dbReference>
<reference evidence="2" key="1">
    <citation type="submission" date="2020-07" db="EMBL/GenBank/DDBJ databases">
        <title>Multicomponent nature underlies the extraordinary mechanical properties of spider dragline silk.</title>
        <authorList>
            <person name="Kono N."/>
            <person name="Nakamura H."/>
            <person name="Mori M."/>
            <person name="Yoshida Y."/>
            <person name="Ohtoshi R."/>
            <person name="Malay A.D."/>
            <person name="Moran D.A.P."/>
            <person name="Tomita M."/>
            <person name="Numata K."/>
            <person name="Arakawa K."/>
        </authorList>
    </citation>
    <scope>NUCLEOTIDE SEQUENCE</scope>
</reference>
<feature type="compositionally biased region" description="Basic and acidic residues" evidence="1">
    <location>
        <begin position="291"/>
        <end position="352"/>
    </location>
</feature>
<sequence length="397" mass="46153">MDAMESTSWVNAEPPVQFISRHQPGGLAALAVDESECVVVMDTLWFRYPLVAKWETRVMEALVECKVMDVYVAGLLMSLKRMAPEQMNVYLDPEPNKLKYPCKMCHRKSCAITKAYLLWRRLTKREACNLVHGYILKVESLMQVASFRGDTLCLHLVSEYSQQSFYCWLWLGIPIFIFKRIMSSDRWYQKLWKSFKSLFRVGEQEPFPNVDMSDCMEGKPLSDTSLQDCLFNPPLSINPLEKPLPVYPKTWPLERLKGKPIFLQLPCENQIIYERYWNRLSLSCIPEEEESTRSTKVDLKDSRDNSNLKDSRDNSNLKDSRDNSNLKDSRDNSNLKDSRDNSNLKDSRDNSNLKDCMGSSKEEPESILEAYIRKRNERLECKLKNPECEGCSTVWIS</sequence>
<keyword evidence="3" id="KW-1185">Reference proteome</keyword>
<protein>
    <submittedName>
        <fullName evidence="2">Uncharacterized protein</fullName>
    </submittedName>
</protein>
<proteinExistence type="predicted"/>
<gene>
    <name evidence="2" type="primary">NCL1_50534</name>
    <name evidence="2" type="ORF">TNCT_349731</name>
</gene>
<dbReference type="Proteomes" id="UP000887116">
    <property type="component" value="Unassembled WGS sequence"/>
</dbReference>
<feature type="region of interest" description="Disordered" evidence="1">
    <location>
        <begin position="291"/>
        <end position="361"/>
    </location>
</feature>
<comment type="caution">
    <text evidence="2">The sequence shown here is derived from an EMBL/GenBank/DDBJ whole genome shotgun (WGS) entry which is preliminary data.</text>
</comment>
<evidence type="ECO:0000313" key="3">
    <source>
        <dbReference type="Proteomes" id="UP000887116"/>
    </source>
</evidence>
<evidence type="ECO:0000256" key="1">
    <source>
        <dbReference type="SAM" id="MobiDB-lite"/>
    </source>
</evidence>
<name>A0A8X6GMY1_TRICU</name>
<accession>A0A8X6GMY1</accession>
<organism evidence="2 3">
    <name type="scientific">Trichonephila clavata</name>
    <name type="common">Joro spider</name>
    <name type="synonym">Nephila clavata</name>
    <dbReference type="NCBI Taxonomy" id="2740835"/>
    <lineage>
        <taxon>Eukaryota</taxon>
        <taxon>Metazoa</taxon>
        <taxon>Ecdysozoa</taxon>
        <taxon>Arthropoda</taxon>
        <taxon>Chelicerata</taxon>
        <taxon>Arachnida</taxon>
        <taxon>Araneae</taxon>
        <taxon>Araneomorphae</taxon>
        <taxon>Entelegynae</taxon>
        <taxon>Araneoidea</taxon>
        <taxon>Nephilidae</taxon>
        <taxon>Trichonephila</taxon>
    </lineage>
</organism>
<evidence type="ECO:0000313" key="2">
    <source>
        <dbReference type="EMBL" id="GFR05285.1"/>
    </source>
</evidence>